<dbReference type="Pfam" id="PF16978">
    <property type="entry name" value="CRIM"/>
    <property type="match status" value="1"/>
</dbReference>
<accession>A0A8H6YWE6</accession>
<evidence type="ECO:0000259" key="2">
    <source>
        <dbReference type="Pfam" id="PF16978"/>
    </source>
</evidence>
<dbReference type="EMBL" id="JACAZI010000003">
    <property type="protein sequence ID" value="KAF7365556.1"/>
    <property type="molecule type" value="Genomic_DNA"/>
</dbReference>
<dbReference type="OrthoDB" id="2977013at2759"/>
<name>A0A8H6YWE6_9AGAR</name>
<dbReference type="AlphaFoldDB" id="A0A8H6YWE6"/>
<organism evidence="3 4">
    <name type="scientific">Mycena venus</name>
    <dbReference type="NCBI Taxonomy" id="2733690"/>
    <lineage>
        <taxon>Eukaryota</taxon>
        <taxon>Fungi</taxon>
        <taxon>Dikarya</taxon>
        <taxon>Basidiomycota</taxon>
        <taxon>Agaricomycotina</taxon>
        <taxon>Agaricomycetes</taxon>
        <taxon>Agaricomycetidae</taxon>
        <taxon>Agaricales</taxon>
        <taxon>Marasmiineae</taxon>
        <taxon>Mycenaceae</taxon>
        <taxon>Mycena</taxon>
    </lineage>
</organism>
<comment type="caution">
    <text evidence="3">The sequence shown here is derived from an EMBL/GenBank/DDBJ whole genome shotgun (WGS) entry which is preliminary data.</text>
</comment>
<feature type="domain" description="CRIM" evidence="2">
    <location>
        <begin position="152"/>
        <end position="259"/>
    </location>
</feature>
<keyword evidence="4" id="KW-1185">Reference proteome</keyword>
<sequence>MFSLRPPRKPVPASSVPRTNSSSYLELEDDDQSNAQSGSYDNGPFESISSGGWSFSATTLIDGLSARPSRVASASTRRSLRHSTPVHFSFEVPEDPLRAAIGLETVLEHPVSQPEENEVAHSLLNFSRCHVGSIKPRRSVLSAMVASQRLPNPFTGAAPVEGGPLNIKVYFPRAEQPSGKLLELALPATATVEDAIALALWTYWEKLWLPKLDASRARDTDIASWIMLVPGEDGKVNRRIAQNKISRFKFDQYAIVRLPHSLSEKQRIEKQINRTQNSRCLCPKLVVQITLDAETT</sequence>
<protein>
    <submittedName>
        <fullName evidence="3">CRIM domain-containing protein</fullName>
    </submittedName>
</protein>
<proteinExistence type="predicted"/>
<gene>
    <name evidence="3" type="ORF">MVEN_00428900</name>
</gene>
<reference evidence="3" key="1">
    <citation type="submission" date="2020-05" db="EMBL/GenBank/DDBJ databases">
        <title>Mycena genomes resolve the evolution of fungal bioluminescence.</title>
        <authorList>
            <person name="Tsai I.J."/>
        </authorList>
    </citation>
    <scope>NUCLEOTIDE SEQUENCE</scope>
    <source>
        <strain evidence="3">CCC161011</strain>
    </source>
</reference>
<evidence type="ECO:0000313" key="3">
    <source>
        <dbReference type="EMBL" id="KAF7365556.1"/>
    </source>
</evidence>
<dbReference type="Proteomes" id="UP000620124">
    <property type="component" value="Unassembled WGS sequence"/>
</dbReference>
<dbReference type="InterPro" id="IPR031567">
    <property type="entry name" value="CRIM_dom"/>
</dbReference>
<feature type="region of interest" description="Disordered" evidence="1">
    <location>
        <begin position="1"/>
        <end position="43"/>
    </location>
</feature>
<evidence type="ECO:0000313" key="4">
    <source>
        <dbReference type="Proteomes" id="UP000620124"/>
    </source>
</evidence>
<evidence type="ECO:0000256" key="1">
    <source>
        <dbReference type="SAM" id="MobiDB-lite"/>
    </source>
</evidence>